<dbReference type="SUPFAM" id="SSF54427">
    <property type="entry name" value="NTF2-like"/>
    <property type="match status" value="1"/>
</dbReference>
<dbReference type="Proteomes" id="UP001156398">
    <property type="component" value="Unassembled WGS sequence"/>
</dbReference>
<sequence length="68" mass="7602">MADPAPGPATPSRLFRGRHTGSWFGVPPSGDQVEFRVTDLDRFRNGWRSEHWAVADAVTLLRRTDALP</sequence>
<keyword evidence="3" id="KW-1185">Reference proteome</keyword>
<dbReference type="Pfam" id="PF07366">
    <property type="entry name" value="SnoaL"/>
    <property type="match status" value="1"/>
</dbReference>
<dbReference type="RefSeq" id="WP_271323633.1">
    <property type="nucleotide sequence ID" value="NZ_JAAGKO020000065.1"/>
</dbReference>
<accession>A0ABT6W862</accession>
<dbReference type="Gene3D" id="3.10.450.50">
    <property type="match status" value="1"/>
</dbReference>
<name>A0ABT6W862_9ACTN</name>
<dbReference type="InterPro" id="IPR009959">
    <property type="entry name" value="Cyclase_SnoaL-like"/>
</dbReference>
<reference evidence="2 3" key="1">
    <citation type="submission" date="2023-05" db="EMBL/GenBank/DDBJ databases">
        <title>Streptantibioticus silvisoli sp. nov., acidotolerant actinomycetes 1 from pine litter.</title>
        <authorList>
            <person name="Swiecimska M."/>
            <person name="Golinska P."/>
            <person name="Sangal V."/>
            <person name="Wachnowicz B."/>
            <person name="Goodfellow M."/>
        </authorList>
    </citation>
    <scope>NUCLEOTIDE SEQUENCE [LARGE SCALE GENOMIC DNA]</scope>
    <source>
        <strain evidence="2 3">SL54</strain>
    </source>
</reference>
<feature type="region of interest" description="Disordered" evidence="1">
    <location>
        <begin position="1"/>
        <end position="25"/>
    </location>
</feature>
<gene>
    <name evidence="2" type="ORF">POF43_030150</name>
</gene>
<evidence type="ECO:0000313" key="2">
    <source>
        <dbReference type="EMBL" id="MDI5966943.1"/>
    </source>
</evidence>
<dbReference type="EMBL" id="JAAGKO020000065">
    <property type="protein sequence ID" value="MDI5966943.1"/>
    <property type="molecule type" value="Genomic_DNA"/>
</dbReference>
<dbReference type="InterPro" id="IPR032710">
    <property type="entry name" value="NTF2-like_dom_sf"/>
</dbReference>
<protein>
    <submittedName>
        <fullName evidence="2">Ester cyclase</fullName>
    </submittedName>
</protein>
<comment type="caution">
    <text evidence="2">The sequence shown here is derived from an EMBL/GenBank/DDBJ whole genome shotgun (WGS) entry which is preliminary data.</text>
</comment>
<proteinExistence type="predicted"/>
<evidence type="ECO:0000256" key="1">
    <source>
        <dbReference type="SAM" id="MobiDB-lite"/>
    </source>
</evidence>
<evidence type="ECO:0000313" key="3">
    <source>
        <dbReference type="Proteomes" id="UP001156398"/>
    </source>
</evidence>
<organism evidence="2 3">
    <name type="scientific">Streptantibioticus silvisoli</name>
    <dbReference type="NCBI Taxonomy" id="2705255"/>
    <lineage>
        <taxon>Bacteria</taxon>
        <taxon>Bacillati</taxon>
        <taxon>Actinomycetota</taxon>
        <taxon>Actinomycetes</taxon>
        <taxon>Kitasatosporales</taxon>
        <taxon>Streptomycetaceae</taxon>
        <taxon>Streptantibioticus</taxon>
    </lineage>
</organism>